<accession>A0A4R2PA48</accession>
<dbReference type="Proteomes" id="UP000295416">
    <property type="component" value="Unassembled WGS sequence"/>
</dbReference>
<comment type="caution">
    <text evidence="5">The sequence shown here is derived from an EMBL/GenBank/DDBJ whole genome shotgun (WGS) entry which is preliminary data.</text>
</comment>
<dbReference type="Gene3D" id="3.40.718.10">
    <property type="entry name" value="Isopropylmalate Dehydrogenase"/>
    <property type="match status" value="1"/>
</dbReference>
<dbReference type="PIRSF" id="PIRSF000428">
    <property type="entry name" value="P_Ac_trans"/>
    <property type="match status" value="1"/>
</dbReference>
<dbReference type="InterPro" id="IPR050500">
    <property type="entry name" value="Phos_Acetyltrans/Butyryltrans"/>
</dbReference>
<sequence>MKLEQLRTQIKNSDDKVIAVAQADDHAVLQAIAAAVNDRLAQFILFGDKKGIEEKLKNDIGFSGFEKIDIIHTSTDQEAAEQAVRAISDGKADVLMKGLLPTAVLLKAVFNPEYGIRGGKTLSHIAVFDIPGYDRLIYVTDPAMNIAPDLMQKVDIINNAVDVAIAVGTDKPKVAVLAAVETVNSKMPATNDAALLSKMNERGQITNCLVDGPLALDNAISEEAARHKGITSDVAGQADILVVPTIEVGNTLYKSLIYFAKAKVGAIVTGAQAPIVLTSRSDTPENKLQSILLAVKASVRH</sequence>
<keyword evidence="3" id="KW-0012">Acyltransferase</keyword>
<dbReference type="PANTHER" id="PTHR43356:SF2">
    <property type="entry name" value="PHOSPHATE ACETYLTRANSFERASE"/>
    <property type="match status" value="1"/>
</dbReference>
<dbReference type="NCBIfam" id="NF006045">
    <property type="entry name" value="PRK08190.1"/>
    <property type="match status" value="1"/>
</dbReference>
<evidence type="ECO:0000256" key="2">
    <source>
        <dbReference type="ARBA" id="ARBA00022679"/>
    </source>
</evidence>
<protein>
    <submittedName>
        <fullName evidence="5">Phosphate butyryltransferase</fullName>
    </submittedName>
</protein>
<evidence type="ECO:0000256" key="1">
    <source>
        <dbReference type="ARBA" id="ARBA00005656"/>
    </source>
</evidence>
<organism evidence="5 6">
    <name type="scientific">Scopulibacillus darangshiensis</name>
    <dbReference type="NCBI Taxonomy" id="442528"/>
    <lineage>
        <taxon>Bacteria</taxon>
        <taxon>Bacillati</taxon>
        <taxon>Bacillota</taxon>
        <taxon>Bacilli</taxon>
        <taxon>Bacillales</taxon>
        <taxon>Sporolactobacillaceae</taxon>
        <taxon>Scopulibacillus</taxon>
    </lineage>
</organism>
<dbReference type="InterPro" id="IPR014079">
    <property type="entry name" value="Phosphate_butyryltransferase"/>
</dbReference>
<dbReference type="PANTHER" id="PTHR43356">
    <property type="entry name" value="PHOSPHATE ACETYLTRANSFERASE"/>
    <property type="match status" value="1"/>
</dbReference>
<dbReference type="InterPro" id="IPR012147">
    <property type="entry name" value="P_Ac_Bu_trans"/>
</dbReference>
<dbReference type="GO" id="GO:0019605">
    <property type="term" value="P:butyrate metabolic process"/>
    <property type="evidence" value="ECO:0007669"/>
    <property type="project" value="InterPro"/>
</dbReference>
<proteinExistence type="inferred from homology"/>
<dbReference type="GO" id="GO:0050182">
    <property type="term" value="F:phosphate butyryltransferase activity"/>
    <property type="evidence" value="ECO:0007669"/>
    <property type="project" value="InterPro"/>
</dbReference>
<keyword evidence="2 5" id="KW-0808">Transferase</keyword>
<dbReference type="NCBIfam" id="NF005837">
    <property type="entry name" value="PRK07742.1"/>
    <property type="match status" value="1"/>
</dbReference>
<evidence type="ECO:0000313" key="6">
    <source>
        <dbReference type="Proteomes" id="UP000295416"/>
    </source>
</evidence>
<dbReference type="AlphaFoldDB" id="A0A4R2PA48"/>
<reference evidence="5 6" key="1">
    <citation type="submission" date="2019-03" db="EMBL/GenBank/DDBJ databases">
        <title>Genomic Encyclopedia of Type Strains, Phase IV (KMG-IV): sequencing the most valuable type-strain genomes for metagenomic binning, comparative biology and taxonomic classification.</title>
        <authorList>
            <person name="Goeker M."/>
        </authorList>
    </citation>
    <scope>NUCLEOTIDE SEQUENCE [LARGE SCALE GENOMIC DNA]</scope>
    <source>
        <strain evidence="5 6">DSM 19377</strain>
    </source>
</reference>
<dbReference type="SUPFAM" id="SSF53659">
    <property type="entry name" value="Isocitrate/Isopropylmalate dehydrogenase-like"/>
    <property type="match status" value="1"/>
</dbReference>
<dbReference type="InterPro" id="IPR002505">
    <property type="entry name" value="PTA_PTB"/>
</dbReference>
<gene>
    <name evidence="5" type="ORF">EV207_102310</name>
</gene>
<dbReference type="RefSeq" id="WP_132743550.1">
    <property type="nucleotide sequence ID" value="NZ_SLXK01000002.1"/>
</dbReference>
<dbReference type="Pfam" id="PF01515">
    <property type="entry name" value="PTA_PTB"/>
    <property type="match status" value="1"/>
</dbReference>
<keyword evidence="6" id="KW-1185">Reference proteome</keyword>
<dbReference type="EMBL" id="SLXK01000002">
    <property type="protein sequence ID" value="TCP31817.1"/>
    <property type="molecule type" value="Genomic_DNA"/>
</dbReference>
<evidence type="ECO:0000313" key="5">
    <source>
        <dbReference type="EMBL" id="TCP31817.1"/>
    </source>
</evidence>
<feature type="domain" description="Phosphate acetyl/butaryl transferase" evidence="4">
    <location>
        <begin position="78"/>
        <end position="295"/>
    </location>
</feature>
<evidence type="ECO:0000259" key="4">
    <source>
        <dbReference type="Pfam" id="PF01515"/>
    </source>
</evidence>
<dbReference type="OrthoDB" id="9774179at2"/>
<evidence type="ECO:0000256" key="3">
    <source>
        <dbReference type="ARBA" id="ARBA00023315"/>
    </source>
</evidence>
<comment type="similarity">
    <text evidence="1">Belongs to the phosphate acetyltransferase and butyryltransferase family.</text>
</comment>
<name>A0A4R2PA48_9BACL</name>
<dbReference type="NCBIfam" id="TIGR02706">
    <property type="entry name" value="P_butyryltrans"/>
    <property type="match status" value="1"/>
</dbReference>